<protein>
    <submittedName>
        <fullName evidence="2">Uncharacterized protein</fullName>
    </submittedName>
</protein>
<name>A0A099L3H6_COLPS</name>
<keyword evidence="1" id="KW-1133">Transmembrane helix</keyword>
<organism evidence="2 3">
    <name type="scientific">Colwellia psychrerythraea</name>
    <name type="common">Vibrio psychroerythus</name>
    <dbReference type="NCBI Taxonomy" id="28229"/>
    <lineage>
        <taxon>Bacteria</taxon>
        <taxon>Pseudomonadati</taxon>
        <taxon>Pseudomonadota</taxon>
        <taxon>Gammaproteobacteria</taxon>
        <taxon>Alteromonadales</taxon>
        <taxon>Colwelliaceae</taxon>
        <taxon>Colwellia</taxon>
    </lineage>
</organism>
<dbReference type="EMBL" id="JQEC01000007">
    <property type="protein sequence ID" value="KGJ96672.1"/>
    <property type="molecule type" value="Genomic_DNA"/>
</dbReference>
<dbReference type="RefSeq" id="WP_033081049.1">
    <property type="nucleotide sequence ID" value="NZ_JQEC01000007.1"/>
</dbReference>
<evidence type="ECO:0000313" key="2">
    <source>
        <dbReference type="EMBL" id="KGJ96672.1"/>
    </source>
</evidence>
<evidence type="ECO:0000313" key="3">
    <source>
        <dbReference type="Proteomes" id="UP000029868"/>
    </source>
</evidence>
<keyword evidence="1" id="KW-0812">Transmembrane</keyword>
<comment type="caution">
    <text evidence="2">The sequence shown here is derived from an EMBL/GenBank/DDBJ whole genome shotgun (WGS) entry which is preliminary data.</text>
</comment>
<dbReference type="PATRIC" id="fig|28229.3.peg.923"/>
<reference evidence="2 3" key="1">
    <citation type="submission" date="2014-08" db="EMBL/GenBank/DDBJ databases">
        <title>Genomic and Phenotypic Diversity of Colwellia psychrerythraea strains from Disparate Marine Basins.</title>
        <authorList>
            <person name="Techtmann S.M."/>
            <person name="Stelling S.C."/>
            <person name="Utturkar S.M."/>
            <person name="Alshibli N."/>
            <person name="Harris A."/>
            <person name="Brown S.D."/>
            <person name="Hazen T.C."/>
        </authorList>
    </citation>
    <scope>NUCLEOTIDE SEQUENCE [LARGE SCALE GENOMIC DNA]</scope>
    <source>
        <strain evidence="2 3">GAB14E</strain>
    </source>
</reference>
<feature type="transmembrane region" description="Helical" evidence="1">
    <location>
        <begin position="59"/>
        <end position="80"/>
    </location>
</feature>
<feature type="transmembrane region" description="Helical" evidence="1">
    <location>
        <begin position="92"/>
        <end position="108"/>
    </location>
</feature>
<accession>A0A099L3H6</accession>
<keyword evidence="1" id="KW-0472">Membrane</keyword>
<gene>
    <name evidence="2" type="ORF">GAB14E_1746</name>
</gene>
<evidence type="ECO:0000256" key="1">
    <source>
        <dbReference type="SAM" id="Phobius"/>
    </source>
</evidence>
<proteinExistence type="predicted"/>
<dbReference type="AlphaFoldDB" id="A0A099L3H6"/>
<sequence length="147" mass="16934">MCPNNLSEQPPEEVISHEPLYVKGGVEGEPVKYLAVKPYELDKYEFSVLKKKFENKSMYFNASIGATAGFIILLLAKMIQLAINQQPFEFELYELIVIFVGALTSWLLREPKITEDETEQLNLVKDVDDWFSRNPNRNIHVTPKRGK</sequence>
<dbReference type="Proteomes" id="UP000029868">
    <property type="component" value="Unassembled WGS sequence"/>
</dbReference>